<feature type="disulfide bond" evidence="3">
    <location>
        <begin position="325"/>
        <end position="339"/>
    </location>
</feature>
<reference evidence="7" key="1">
    <citation type="journal article" date="2021" name="Nat. Commun.">
        <title>Genetic determinants of endophytism in the Arabidopsis root mycobiome.</title>
        <authorList>
            <person name="Mesny F."/>
            <person name="Miyauchi S."/>
            <person name="Thiergart T."/>
            <person name="Pickel B."/>
            <person name="Atanasova L."/>
            <person name="Karlsson M."/>
            <person name="Huettel B."/>
            <person name="Barry K.W."/>
            <person name="Haridas S."/>
            <person name="Chen C."/>
            <person name="Bauer D."/>
            <person name="Andreopoulos W."/>
            <person name="Pangilinan J."/>
            <person name="LaButti K."/>
            <person name="Riley R."/>
            <person name="Lipzen A."/>
            <person name="Clum A."/>
            <person name="Drula E."/>
            <person name="Henrissat B."/>
            <person name="Kohler A."/>
            <person name="Grigoriev I.V."/>
            <person name="Martin F.M."/>
            <person name="Hacquard S."/>
        </authorList>
    </citation>
    <scope>NUCLEOTIDE SEQUENCE</scope>
    <source>
        <strain evidence="7">MPI-SDFR-AT-0073</strain>
    </source>
</reference>
<comment type="caution">
    <text evidence="3">Lacks conserved residue(s) required for the propagation of feature annotation.</text>
</comment>
<dbReference type="SMART" id="SM00636">
    <property type="entry name" value="Glyco_18"/>
    <property type="match status" value="1"/>
</dbReference>
<evidence type="ECO:0000259" key="6">
    <source>
        <dbReference type="PROSITE" id="PS51910"/>
    </source>
</evidence>
<dbReference type="GO" id="GO:0008061">
    <property type="term" value="F:chitin binding"/>
    <property type="evidence" value="ECO:0007669"/>
    <property type="project" value="UniProtKB-UniRule"/>
</dbReference>
<dbReference type="CDD" id="cd00598">
    <property type="entry name" value="GH18_chitinase-like"/>
    <property type="match status" value="1"/>
</dbReference>
<proteinExistence type="predicted"/>
<evidence type="ECO:0000256" key="2">
    <source>
        <dbReference type="ARBA" id="ARBA00022669"/>
    </source>
</evidence>
<gene>
    <name evidence="7" type="ORF">BKA67DRAFT_660882</name>
</gene>
<organism evidence="7 8">
    <name type="scientific">Truncatella angustata</name>
    <dbReference type="NCBI Taxonomy" id="152316"/>
    <lineage>
        <taxon>Eukaryota</taxon>
        <taxon>Fungi</taxon>
        <taxon>Dikarya</taxon>
        <taxon>Ascomycota</taxon>
        <taxon>Pezizomycotina</taxon>
        <taxon>Sordariomycetes</taxon>
        <taxon>Xylariomycetidae</taxon>
        <taxon>Amphisphaeriales</taxon>
        <taxon>Sporocadaceae</taxon>
        <taxon>Truncatella</taxon>
    </lineage>
</organism>
<evidence type="ECO:0000313" key="7">
    <source>
        <dbReference type="EMBL" id="KAH6652112.1"/>
    </source>
</evidence>
<keyword evidence="7" id="KW-0378">Hydrolase</keyword>
<dbReference type="InterPro" id="IPR017853">
    <property type="entry name" value="GH"/>
</dbReference>
<dbReference type="EC" id="3.2.1.14" evidence="1"/>
<feature type="chain" id="PRO_5040379127" description="chitinase" evidence="4">
    <location>
        <begin position="20"/>
        <end position="443"/>
    </location>
</feature>
<dbReference type="GO" id="GO:0008843">
    <property type="term" value="F:endochitinase activity"/>
    <property type="evidence" value="ECO:0007669"/>
    <property type="project" value="UniProtKB-EC"/>
</dbReference>
<dbReference type="Gene3D" id="3.20.20.80">
    <property type="entry name" value="Glycosidases"/>
    <property type="match status" value="1"/>
</dbReference>
<evidence type="ECO:0000256" key="1">
    <source>
        <dbReference type="ARBA" id="ARBA00012729"/>
    </source>
</evidence>
<dbReference type="GO" id="GO:0006032">
    <property type="term" value="P:chitin catabolic process"/>
    <property type="evidence" value="ECO:0007669"/>
    <property type="project" value="TreeGrafter"/>
</dbReference>
<dbReference type="GeneID" id="70136598"/>
<keyword evidence="2 3" id="KW-0147">Chitin-binding</keyword>
<dbReference type="Gene3D" id="3.30.60.10">
    <property type="entry name" value="Endochitinase-like"/>
    <property type="match status" value="1"/>
</dbReference>
<dbReference type="InterPro" id="IPR050314">
    <property type="entry name" value="Glycosyl_Hydrlase_18"/>
</dbReference>
<dbReference type="InterPro" id="IPR036861">
    <property type="entry name" value="Endochitinase-like_sf"/>
</dbReference>
<sequence>MKAHSLLLAIAFSVECAQSLRNIVYFDQYHTTTLPPRTVTAGITHVIMAFANSSLFVGDTPGQYTPFMPVDDVRALLDEHAQVGIAIGGWGDTAGFGEGAKTDSSRKAYAKNVATMLDTHGFDFLDVDWEYPGGNGDDYKKVPNANKTDEIVTFPLLLQEIGTAIGNRTLSIAVPGLKRDMIAYTREQSTKIWNAVDFVNIMAYDLINRRDNVTKHHTDVDGSLAAVQNYLDLGLCASKINLGFAFYAKYFQTEAGVNCTATPVGCPIKKAENDDGSDAGTSGATTFETANVAPPLPPTNLTTTSDGTCGASTYFTCAGHAEAPCCSQYGFCGAADAFCGAGCQSGYGNCTDTGRTTAESFVDALKSGWTDEKAGGQWWWDEEAELFWTFETVALIQRKFKEIVTAKGLGGAFSWSLGEDSYDWSHLLAITEEVNKTEQQAAG</sequence>
<evidence type="ECO:0000256" key="4">
    <source>
        <dbReference type="SAM" id="SignalP"/>
    </source>
</evidence>
<protein>
    <recommendedName>
        <fullName evidence="1">chitinase</fullName>
        <ecNumber evidence="1">3.2.1.14</ecNumber>
    </recommendedName>
</protein>
<dbReference type="PROSITE" id="PS50941">
    <property type="entry name" value="CHIT_BIND_I_2"/>
    <property type="match status" value="1"/>
</dbReference>
<feature type="signal peptide" evidence="4">
    <location>
        <begin position="1"/>
        <end position="19"/>
    </location>
</feature>
<keyword evidence="8" id="KW-1185">Reference proteome</keyword>
<comment type="caution">
    <text evidence="7">The sequence shown here is derived from an EMBL/GenBank/DDBJ whole genome shotgun (WGS) entry which is preliminary data.</text>
</comment>
<dbReference type="InterPro" id="IPR011583">
    <property type="entry name" value="Chitinase_II/V-like_cat"/>
</dbReference>
<dbReference type="AlphaFoldDB" id="A0A9P8ZWH7"/>
<feature type="domain" description="GH18" evidence="6">
    <location>
        <begin position="20"/>
        <end position="437"/>
    </location>
</feature>
<dbReference type="EMBL" id="JAGPXC010000006">
    <property type="protein sequence ID" value="KAH6652112.1"/>
    <property type="molecule type" value="Genomic_DNA"/>
</dbReference>
<dbReference type="SUPFAM" id="SSF57016">
    <property type="entry name" value="Plant lectins/antimicrobial peptides"/>
    <property type="match status" value="1"/>
</dbReference>
<accession>A0A9P8ZWH7</accession>
<keyword evidence="4" id="KW-0732">Signal</keyword>
<dbReference type="PANTHER" id="PTHR11177:SF337">
    <property type="entry name" value="CHITINASE"/>
    <property type="match status" value="1"/>
</dbReference>
<evidence type="ECO:0000256" key="3">
    <source>
        <dbReference type="PROSITE-ProRule" id="PRU00261"/>
    </source>
</evidence>
<name>A0A9P8ZWH7_9PEZI</name>
<keyword evidence="3" id="KW-1015">Disulfide bond</keyword>
<dbReference type="FunFam" id="3.20.20.80:FF:000159">
    <property type="entry name" value="Class V chitinase, putative"/>
    <property type="match status" value="1"/>
</dbReference>
<dbReference type="PROSITE" id="PS51910">
    <property type="entry name" value="GH18_2"/>
    <property type="match status" value="1"/>
</dbReference>
<feature type="domain" description="Chitin-binding type-1" evidence="5">
    <location>
        <begin position="306"/>
        <end position="352"/>
    </location>
</feature>
<evidence type="ECO:0000313" key="8">
    <source>
        <dbReference type="Proteomes" id="UP000758603"/>
    </source>
</evidence>
<dbReference type="SUPFAM" id="SSF51445">
    <property type="entry name" value="(Trans)glycosidases"/>
    <property type="match status" value="1"/>
</dbReference>
<dbReference type="OrthoDB" id="73875at2759"/>
<dbReference type="PANTHER" id="PTHR11177">
    <property type="entry name" value="CHITINASE"/>
    <property type="match status" value="1"/>
</dbReference>
<dbReference type="Proteomes" id="UP000758603">
    <property type="component" value="Unassembled WGS sequence"/>
</dbReference>
<dbReference type="InterPro" id="IPR001002">
    <property type="entry name" value="Chitin-bd_1"/>
</dbReference>
<dbReference type="GO" id="GO:0005975">
    <property type="term" value="P:carbohydrate metabolic process"/>
    <property type="evidence" value="ECO:0007669"/>
    <property type="project" value="InterPro"/>
</dbReference>
<evidence type="ECO:0000259" key="5">
    <source>
        <dbReference type="PROSITE" id="PS50941"/>
    </source>
</evidence>
<dbReference type="GO" id="GO:0005576">
    <property type="term" value="C:extracellular region"/>
    <property type="evidence" value="ECO:0007669"/>
    <property type="project" value="TreeGrafter"/>
</dbReference>
<dbReference type="InterPro" id="IPR001223">
    <property type="entry name" value="Glyco_hydro18_cat"/>
</dbReference>
<dbReference type="Pfam" id="PF00704">
    <property type="entry name" value="Glyco_hydro_18"/>
    <property type="match status" value="1"/>
</dbReference>
<dbReference type="CDD" id="cd11618">
    <property type="entry name" value="ChtBD1_1"/>
    <property type="match status" value="1"/>
</dbReference>
<dbReference type="RefSeq" id="XP_045956390.1">
    <property type="nucleotide sequence ID" value="XM_046107707.1"/>
</dbReference>